<feature type="region of interest" description="Disordered" evidence="1">
    <location>
        <begin position="123"/>
        <end position="158"/>
    </location>
</feature>
<sequence>MRAVRRRCIGDMRFHGLSECCWEGTAFPGGRLGAGTVLGAELTEHACLRSPLPAWGVFDFPAVVRGVCDTPCVFRFVVCCQFPRVSCTQLGWEYACARLRRPRMFLPWAAAASANCARGRGCSRRSARQRKPRQAADRSAFYTGPRGHGWGDAGGRQP</sequence>
<dbReference type="EMBL" id="JANPWB010000008">
    <property type="protein sequence ID" value="KAJ1165814.1"/>
    <property type="molecule type" value="Genomic_DNA"/>
</dbReference>
<accession>A0AAV7SNX5</accession>
<gene>
    <name evidence="2" type="ORF">NDU88_006231</name>
</gene>
<reference evidence="2" key="1">
    <citation type="journal article" date="2022" name="bioRxiv">
        <title>Sequencing and chromosome-scale assembly of the giantPleurodeles waltlgenome.</title>
        <authorList>
            <person name="Brown T."/>
            <person name="Elewa A."/>
            <person name="Iarovenko S."/>
            <person name="Subramanian E."/>
            <person name="Araus A.J."/>
            <person name="Petzold A."/>
            <person name="Susuki M."/>
            <person name="Suzuki K.-i.T."/>
            <person name="Hayashi T."/>
            <person name="Toyoda A."/>
            <person name="Oliveira C."/>
            <person name="Osipova E."/>
            <person name="Leigh N.D."/>
            <person name="Simon A."/>
            <person name="Yun M.H."/>
        </authorList>
    </citation>
    <scope>NUCLEOTIDE SEQUENCE</scope>
    <source>
        <strain evidence="2">20211129_DDA</strain>
        <tissue evidence="2">Liver</tissue>
    </source>
</reference>
<dbReference type="Proteomes" id="UP001066276">
    <property type="component" value="Chromosome 4_2"/>
</dbReference>
<keyword evidence="3" id="KW-1185">Reference proteome</keyword>
<proteinExistence type="predicted"/>
<organism evidence="2 3">
    <name type="scientific">Pleurodeles waltl</name>
    <name type="common">Iberian ribbed newt</name>
    <dbReference type="NCBI Taxonomy" id="8319"/>
    <lineage>
        <taxon>Eukaryota</taxon>
        <taxon>Metazoa</taxon>
        <taxon>Chordata</taxon>
        <taxon>Craniata</taxon>
        <taxon>Vertebrata</taxon>
        <taxon>Euteleostomi</taxon>
        <taxon>Amphibia</taxon>
        <taxon>Batrachia</taxon>
        <taxon>Caudata</taxon>
        <taxon>Salamandroidea</taxon>
        <taxon>Salamandridae</taxon>
        <taxon>Pleurodelinae</taxon>
        <taxon>Pleurodeles</taxon>
    </lineage>
</organism>
<feature type="compositionally biased region" description="Basic residues" evidence="1">
    <location>
        <begin position="123"/>
        <end position="133"/>
    </location>
</feature>
<name>A0AAV7SNX5_PLEWA</name>
<evidence type="ECO:0000313" key="2">
    <source>
        <dbReference type="EMBL" id="KAJ1165814.1"/>
    </source>
</evidence>
<dbReference type="AlphaFoldDB" id="A0AAV7SNX5"/>
<protein>
    <submittedName>
        <fullName evidence="2">Uncharacterized protein</fullName>
    </submittedName>
</protein>
<evidence type="ECO:0000256" key="1">
    <source>
        <dbReference type="SAM" id="MobiDB-lite"/>
    </source>
</evidence>
<evidence type="ECO:0000313" key="3">
    <source>
        <dbReference type="Proteomes" id="UP001066276"/>
    </source>
</evidence>
<feature type="compositionally biased region" description="Gly residues" evidence="1">
    <location>
        <begin position="146"/>
        <end position="158"/>
    </location>
</feature>
<comment type="caution">
    <text evidence="2">The sequence shown here is derived from an EMBL/GenBank/DDBJ whole genome shotgun (WGS) entry which is preliminary data.</text>
</comment>